<feature type="compositionally biased region" description="Polar residues" evidence="8">
    <location>
        <begin position="199"/>
        <end position="215"/>
    </location>
</feature>
<reference evidence="10" key="1">
    <citation type="journal article" date="2021" name="Sci. Rep.">
        <title>Diploid genomic architecture of Nitzschia inconspicua, an elite biomass production diatom.</title>
        <authorList>
            <person name="Oliver A."/>
            <person name="Podell S."/>
            <person name="Pinowska A."/>
            <person name="Traller J.C."/>
            <person name="Smith S.R."/>
            <person name="McClure R."/>
            <person name="Beliaev A."/>
            <person name="Bohutskyi P."/>
            <person name="Hill E.A."/>
            <person name="Rabines A."/>
            <person name="Zheng H."/>
            <person name="Allen L.Z."/>
            <person name="Kuo A."/>
            <person name="Grigoriev I.V."/>
            <person name="Allen A.E."/>
            <person name="Hazlebeck D."/>
            <person name="Allen E.E."/>
        </authorList>
    </citation>
    <scope>NUCLEOTIDE SEQUENCE</scope>
    <source>
        <strain evidence="10">Hildebrandi</strain>
    </source>
</reference>
<dbReference type="EMBL" id="JAGRRH010000019">
    <property type="protein sequence ID" value="KAG7349901.1"/>
    <property type="molecule type" value="Genomic_DNA"/>
</dbReference>
<gene>
    <name evidence="10" type="ORF">IV203_012498</name>
</gene>
<dbReference type="FunFam" id="1.10.510.10:FF:000698">
    <property type="entry name" value="Serine/threonine-protein kinase tousled-like 1"/>
    <property type="match status" value="1"/>
</dbReference>
<dbReference type="PROSITE" id="PS50011">
    <property type="entry name" value="PROTEIN_KINASE_DOM"/>
    <property type="match status" value="1"/>
</dbReference>
<feature type="compositionally biased region" description="Low complexity" evidence="8">
    <location>
        <begin position="132"/>
        <end position="162"/>
    </location>
</feature>
<feature type="compositionally biased region" description="Low complexity" evidence="8">
    <location>
        <begin position="403"/>
        <end position="422"/>
    </location>
</feature>
<feature type="compositionally biased region" description="Polar residues" evidence="8">
    <location>
        <begin position="272"/>
        <end position="284"/>
    </location>
</feature>
<comment type="caution">
    <text evidence="10">The sequence shown here is derived from an EMBL/GenBank/DDBJ whole genome shotgun (WGS) entry which is preliminary data.</text>
</comment>
<feature type="compositionally biased region" description="Low complexity" evidence="8">
    <location>
        <begin position="454"/>
        <end position="473"/>
    </location>
</feature>
<dbReference type="PROSITE" id="PS00107">
    <property type="entry name" value="PROTEIN_KINASE_ATP"/>
    <property type="match status" value="1"/>
</dbReference>
<evidence type="ECO:0000256" key="4">
    <source>
        <dbReference type="ARBA" id="ARBA00022777"/>
    </source>
</evidence>
<evidence type="ECO:0000256" key="6">
    <source>
        <dbReference type="PROSITE-ProRule" id="PRU10141"/>
    </source>
</evidence>
<evidence type="ECO:0000256" key="8">
    <source>
        <dbReference type="SAM" id="MobiDB-lite"/>
    </source>
</evidence>
<feature type="binding site" evidence="6">
    <location>
        <position position="813"/>
    </location>
    <ligand>
        <name>ATP</name>
        <dbReference type="ChEBI" id="CHEBI:30616"/>
    </ligand>
</feature>
<feature type="compositionally biased region" description="Low complexity" evidence="8">
    <location>
        <begin position="691"/>
        <end position="701"/>
    </location>
</feature>
<feature type="compositionally biased region" description="Polar residues" evidence="8">
    <location>
        <begin position="423"/>
        <end position="442"/>
    </location>
</feature>
<feature type="region of interest" description="Disordered" evidence="8">
    <location>
        <begin position="199"/>
        <end position="287"/>
    </location>
</feature>
<dbReference type="GO" id="GO:0035556">
    <property type="term" value="P:intracellular signal transduction"/>
    <property type="evidence" value="ECO:0007669"/>
    <property type="project" value="TreeGrafter"/>
</dbReference>
<evidence type="ECO:0000313" key="11">
    <source>
        <dbReference type="Proteomes" id="UP000693970"/>
    </source>
</evidence>
<dbReference type="InterPro" id="IPR008271">
    <property type="entry name" value="Ser/Thr_kinase_AS"/>
</dbReference>
<keyword evidence="4 10" id="KW-0418">Kinase</keyword>
<dbReference type="GO" id="GO:0005524">
    <property type="term" value="F:ATP binding"/>
    <property type="evidence" value="ECO:0007669"/>
    <property type="project" value="UniProtKB-UniRule"/>
</dbReference>
<organism evidence="10 11">
    <name type="scientific">Nitzschia inconspicua</name>
    <dbReference type="NCBI Taxonomy" id="303405"/>
    <lineage>
        <taxon>Eukaryota</taxon>
        <taxon>Sar</taxon>
        <taxon>Stramenopiles</taxon>
        <taxon>Ochrophyta</taxon>
        <taxon>Bacillariophyta</taxon>
        <taxon>Bacillariophyceae</taxon>
        <taxon>Bacillariophycidae</taxon>
        <taxon>Bacillariales</taxon>
        <taxon>Bacillariaceae</taxon>
        <taxon>Nitzschia</taxon>
    </lineage>
</organism>
<keyword evidence="2" id="KW-0808">Transferase</keyword>
<feature type="compositionally biased region" description="Low complexity" evidence="8">
    <location>
        <begin position="371"/>
        <end position="396"/>
    </location>
</feature>
<keyword evidence="3 6" id="KW-0547">Nucleotide-binding</keyword>
<dbReference type="GO" id="GO:0005634">
    <property type="term" value="C:nucleus"/>
    <property type="evidence" value="ECO:0007669"/>
    <property type="project" value="TreeGrafter"/>
</dbReference>
<dbReference type="GO" id="GO:0004674">
    <property type="term" value="F:protein serine/threonine kinase activity"/>
    <property type="evidence" value="ECO:0007669"/>
    <property type="project" value="UniProtKB-KW"/>
</dbReference>
<feature type="coiled-coil region" evidence="7">
    <location>
        <begin position="555"/>
        <end position="614"/>
    </location>
</feature>
<keyword evidence="11" id="KW-1185">Reference proteome</keyword>
<evidence type="ECO:0000256" key="1">
    <source>
        <dbReference type="ARBA" id="ARBA00022527"/>
    </source>
</evidence>
<feature type="compositionally biased region" description="Polar residues" evidence="8">
    <location>
        <begin position="96"/>
        <end position="116"/>
    </location>
</feature>
<feature type="domain" description="Protein kinase" evidence="9">
    <location>
        <begin position="784"/>
        <end position="1060"/>
    </location>
</feature>
<accession>A0A9K3PKB3</accession>
<feature type="region of interest" description="Disordered" evidence="8">
    <location>
        <begin position="688"/>
        <end position="720"/>
    </location>
</feature>
<feature type="region of interest" description="Disordered" evidence="8">
    <location>
        <begin position="81"/>
        <end position="116"/>
    </location>
</feature>
<feature type="compositionally biased region" description="Low complexity" evidence="8">
    <location>
        <begin position="81"/>
        <end position="91"/>
    </location>
</feature>
<dbReference type="AlphaFoldDB" id="A0A9K3PKB3"/>
<feature type="compositionally biased region" description="Low complexity" evidence="8">
    <location>
        <begin position="326"/>
        <end position="344"/>
    </location>
</feature>
<sequence length="1068" mass="118036">MASSSTSTEQRPENNVSTNHKTTTTTSSIANNTMPPPGLSTLEQKLELLEARFTQPLLVGVFPPEAGQTQHSNLSEHSFHFSASTTTSSSTGGIIPNNNYQQQHHPINNSTSNSNSLFGGSCHDGLLSSSMTSFSSNSNNSISSNSNHHNRINNHSSSPSSSKQQYSTTNRRITTASLELVNEAAAKHMRKVAVRNALSPSNATHSNSSQQTLVTGNHYNNNNNNNDNNGNHHPKQTSSTTTTTTATSASQPPNRVVAESPPIVMVSPHMHSGNNNGNRPFTSSVNDVVDANDNNNYNIHVVGTTAAAPITVEKPPVARKLLANHSTPDAGTATTPTASTTATTTKRKSQPKRKVSSVQDSLTANANDLGTVVPTTATVNPTGTSPPKRPRTTATATPPPQPSTTATNDATSTTTSRDSFSNNPVQNTNWKRSPRTNPTTYSEHSRDRSNPGRSTTSNTNNNNTTTNNSTTNSKRAAQTALPPPNNKRIHDYFFSAVSNPKRNNNNNNNPKHREKGPAAGKAYDMGPKSSNATTPSTAVTTVTSSSVSPSPPQPLIDWEAQCNKLQQQLDDKDEQLKAVTNNKTILHTALQAALTKTKQELESVQQTMQQKQDATGRVLEELLRWRSQQQAKHVRETLAADGARLGKVVYTRAGMRAVESWEEGYATKDLLQRKEDWKRKMRRLLERQEQWKQQQQQQQQQPANNKEESITLPPDTSVTTRLDVEQAREAMEMHMETLRREDQELVAADQALNDEKAAHIRALKLVEAEDSSRFNHRPKLHDRYVLDSLLGKGGFSEVWRAYDLKELREVAVKIHQLDPRWPDSKKDNYTKHVTREYEIHRDVRHPRIVSLFDVFEIDANSFATVLECCKGTDLDTMLKSKKRLPERHARAILLQILSGMQYLSQPSGSRQGIIHYDLKPGNILFDEAGDAKITDFGLSKIVDAPDPAESMELTSQGAGTYWYLPPECFFTGEQVRISNKVDVWSIGVIFYQMLYGRRPFGEGKTQDKILADHTMLNANEVHIPDKPAVSDGGKEFLRLCLTYDQAFRPTVAQICENRYVLEGGAIMK</sequence>
<dbReference type="Pfam" id="PF00069">
    <property type="entry name" value="Pkinase"/>
    <property type="match status" value="1"/>
</dbReference>
<feature type="compositionally biased region" description="Basic residues" evidence="8">
    <location>
        <begin position="345"/>
        <end position="355"/>
    </location>
</feature>
<dbReference type="PANTHER" id="PTHR22974">
    <property type="entry name" value="MIXED LINEAGE PROTEIN KINASE"/>
    <property type="match status" value="1"/>
</dbReference>
<name>A0A9K3PKB3_9STRA</name>
<feature type="compositionally biased region" description="Low complexity" evidence="8">
    <location>
        <begin position="529"/>
        <end position="548"/>
    </location>
</feature>
<feature type="region of interest" description="Disordered" evidence="8">
    <location>
        <begin position="1"/>
        <end position="40"/>
    </location>
</feature>
<proteinExistence type="predicted"/>
<feature type="compositionally biased region" description="Low complexity" evidence="8">
    <location>
        <begin position="14"/>
        <end position="33"/>
    </location>
</feature>
<dbReference type="InterPro" id="IPR000719">
    <property type="entry name" value="Prot_kinase_dom"/>
</dbReference>
<reference evidence="10" key="2">
    <citation type="submission" date="2021-04" db="EMBL/GenBank/DDBJ databases">
        <authorList>
            <person name="Podell S."/>
        </authorList>
    </citation>
    <scope>NUCLEOTIDE SEQUENCE</scope>
    <source>
        <strain evidence="10">Hildebrandi</strain>
    </source>
</reference>
<dbReference type="InterPro" id="IPR017441">
    <property type="entry name" value="Protein_kinase_ATP_BS"/>
</dbReference>
<dbReference type="OrthoDB" id="346907at2759"/>
<protein>
    <submittedName>
        <fullName evidence="10">Serine/threonine protein kinase</fullName>
    </submittedName>
</protein>
<keyword evidence="1 10" id="KW-0723">Serine/threonine-protein kinase</keyword>
<evidence type="ECO:0000259" key="9">
    <source>
        <dbReference type="PROSITE" id="PS50011"/>
    </source>
</evidence>
<dbReference type="PROSITE" id="PS00108">
    <property type="entry name" value="PROTEIN_KINASE_ST"/>
    <property type="match status" value="1"/>
</dbReference>
<feature type="region of interest" description="Disordered" evidence="8">
    <location>
        <begin position="132"/>
        <end position="171"/>
    </location>
</feature>
<evidence type="ECO:0000256" key="7">
    <source>
        <dbReference type="SAM" id="Coils"/>
    </source>
</evidence>
<evidence type="ECO:0000256" key="5">
    <source>
        <dbReference type="ARBA" id="ARBA00022840"/>
    </source>
</evidence>
<evidence type="ECO:0000256" key="3">
    <source>
        <dbReference type="ARBA" id="ARBA00022741"/>
    </source>
</evidence>
<dbReference type="Proteomes" id="UP000693970">
    <property type="component" value="Unassembled WGS sequence"/>
</dbReference>
<feature type="compositionally biased region" description="Polar residues" evidence="8">
    <location>
        <begin position="356"/>
        <end position="368"/>
    </location>
</feature>
<dbReference type="SMART" id="SM00220">
    <property type="entry name" value="S_TKc"/>
    <property type="match status" value="1"/>
</dbReference>
<feature type="region of interest" description="Disordered" evidence="8">
    <location>
        <begin position="325"/>
        <end position="553"/>
    </location>
</feature>
<dbReference type="PANTHER" id="PTHR22974:SF23">
    <property type="entry name" value="TOUSLED-LIKE KINASE, ISOFORM G"/>
    <property type="match status" value="1"/>
</dbReference>
<dbReference type="CDD" id="cd13990">
    <property type="entry name" value="STKc_TLK"/>
    <property type="match status" value="1"/>
</dbReference>
<evidence type="ECO:0000256" key="2">
    <source>
        <dbReference type="ARBA" id="ARBA00022679"/>
    </source>
</evidence>
<evidence type="ECO:0000313" key="10">
    <source>
        <dbReference type="EMBL" id="KAG7349901.1"/>
    </source>
</evidence>
<feature type="compositionally biased region" description="Low complexity" evidence="8">
    <location>
        <begin position="217"/>
        <end position="250"/>
    </location>
</feature>
<dbReference type="GO" id="GO:0007059">
    <property type="term" value="P:chromosome segregation"/>
    <property type="evidence" value="ECO:0007669"/>
    <property type="project" value="TreeGrafter"/>
</dbReference>
<keyword evidence="5 6" id="KW-0067">ATP-binding</keyword>
<keyword evidence="7" id="KW-0175">Coiled coil</keyword>